<evidence type="ECO:0000256" key="1">
    <source>
        <dbReference type="ARBA" id="ARBA00005234"/>
    </source>
</evidence>
<dbReference type="InterPro" id="IPR038765">
    <property type="entry name" value="Papain-like_cys_pep_sf"/>
</dbReference>
<dbReference type="Gene3D" id="3.40.395.10">
    <property type="entry name" value="Adenoviral Proteinase, Chain A"/>
    <property type="match status" value="1"/>
</dbReference>
<evidence type="ECO:0000256" key="2">
    <source>
        <dbReference type="ARBA" id="ARBA00022670"/>
    </source>
</evidence>
<name>A0A833VG22_9POAL</name>
<evidence type="ECO:0000313" key="5">
    <source>
        <dbReference type="EMBL" id="KAF3323084.1"/>
    </source>
</evidence>
<gene>
    <name evidence="5" type="ORF">FCM35_KLT13073</name>
</gene>
<protein>
    <submittedName>
        <fullName evidence="5">Ulp1 protease family, C-terminal catalytic domain-containing protein</fullName>
    </submittedName>
</protein>
<dbReference type="EMBL" id="SWLB01000024">
    <property type="protein sequence ID" value="KAF3323084.1"/>
    <property type="molecule type" value="Genomic_DNA"/>
</dbReference>
<accession>A0A833VG22</accession>
<feature type="domain" description="Ubiquitin-like protease family profile" evidence="4">
    <location>
        <begin position="1"/>
        <end position="101"/>
    </location>
</feature>
<dbReference type="SUPFAM" id="SSF54001">
    <property type="entry name" value="Cysteine proteinases"/>
    <property type="match status" value="1"/>
</dbReference>
<dbReference type="Pfam" id="PF02902">
    <property type="entry name" value="Peptidase_C48"/>
    <property type="match status" value="1"/>
</dbReference>
<dbReference type="InterPro" id="IPR003653">
    <property type="entry name" value="Peptidase_C48_C"/>
</dbReference>
<dbReference type="GO" id="GO:0006508">
    <property type="term" value="P:proteolysis"/>
    <property type="evidence" value="ECO:0007669"/>
    <property type="project" value="UniProtKB-KW"/>
</dbReference>
<sequence length="102" mass="12453">MKRKFSMKRWFRWRDRNRCDHWVLLVIIPSKDLVLYIDSKLVEGRVFSIESHLLKAYGQYQQRSGRHTKGKRTCDWSMFQGPQQLSDWECGYFVMKNMDFII</sequence>
<comment type="caution">
    <text evidence="5">The sequence shown here is derived from an EMBL/GenBank/DDBJ whole genome shotgun (WGS) entry which is preliminary data.</text>
</comment>
<keyword evidence="3" id="KW-0378">Hydrolase</keyword>
<evidence type="ECO:0000256" key="3">
    <source>
        <dbReference type="ARBA" id="ARBA00022801"/>
    </source>
</evidence>
<dbReference type="OrthoDB" id="1869436at2759"/>
<organism evidence="5 6">
    <name type="scientific">Carex littledalei</name>
    <dbReference type="NCBI Taxonomy" id="544730"/>
    <lineage>
        <taxon>Eukaryota</taxon>
        <taxon>Viridiplantae</taxon>
        <taxon>Streptophyta</taxon>
        <taxon>Embryophyta</taxon>
        <taxon>Tracheophyta</taxon>
        <taxon>Spermatophyta</taxon>
        <taxon>Magnoliopsida</taxon>
        <taxon>Liliopsida</taxon>
        <taxon>Poales</taxon>
        <taxon>Cyperaceae</taxon>
        <taxon>Cyperoideae</taxon>
        <taxon>Cariceae</taxon>
        <taxon>Carex</taxon>
        <taxon>Carex subgen. Euthyceras</taxon>
    </lineage>
</organism>
<dbReference type="GO" id="GO:0008234">
    <property type="term" value="F:cysteine-type peptidase activity"/>
    <property type="evidence" value="ECO:0007669"/>
    <property type="project" value="InterPro"/>
</dbReference>
<proteinExistence type="inferred from homology"/>
<dbReference type="PROSITE" id="PS50600">
    <property type="entry name" value="ULP_PROTEASE"/>
    <property type="match status" value="1"/>
</dbReference>
<comment type="similarity">
    <text evidence="1">Belongs to the peptidase C48 family.</text>
</comment>
<evidence type="ECO:0000313" key="6">
    <source>
        <dbReference type="Proteomes" id="UP000623129"/>
    </source>
</evidence>
<dbReference type="AlphaFoldDB" id="A0A833VG22"/>
<reference evidence="5" key="1">
    <citation type="submission" date="2020-01" db="EMBL/GenBank/DDBJ databases">
        <title>Genome sequence of Kobresia littledalei, the first chromosome-level genome in the family Cyperaceae.</title>
        <authorList>
            <person name="Qu G."/>
        </authorList>
    </citation>
    <scope>NUCLEOTIDE SEQUENCE</scope>
    <source>
        <strain evidence="5">C.B.Clarke</strain>
        <tissue evidence="5">Leaf</tissue>
    </source>
</reference>
<keyword evidence="2 5" id="KW-0645">Protease</keyword>
<dbReference type="Proteomes" id="UP000623129">
    <property type="component" value="Unassembled WGS sequence"/>
</dbReference>
<evidence type="ECO:0000259" key="4">
    <source>
        <dbReference type="PROSITE" id="PS50600"/>
    </source>
</evidence>
<keyword evidence="6" id="KW-1185">Reference proteome</keyword>